<dbReference type="AlphaFoldDB" id="E3KVX0"/>
<feature type="signal peptide" evidence="1">
    <location>
        <begin position="1"/>
        <end position="34"/>
    </location>
</feature>
<dbReference type="KEGG" id="pgr:PGTG_14023"/>
<dbReference type="EMBL" id="DS178314">
    <property type="protein sequence ID" value="EFP88445.1"/>
    <property type="molecule type" value="Genomic_DNA"/>
</dbReference>
<keyword evidence="3" id="KW-1185">Reference proteome</keyword>
<proteinExistence type="predicted"/>
<evidence type="ECO:0000256" key="1">
    <source>
        <dbReference type="SAM" id="SignalP"/>
    </source>
</evidence>
<dbReference type="HOGENOM" id="CLU_2050817_0_0_1"/>
<dbReference type="RefSeq" id="XP_003332864.1">
    <property type="nucleotide sequence ID" value="XM_003332816.1"/>
</dbReference>
<gene>
    <name evidence="2" type="ORF">PGTG_14023</name>
</gene>
<name>E3KVX0_PUCGT</name>
<keyword evidence="1" id="KW-0732">Signal</keyword>
<dbReference type="Proteomes" id="UP000008783">
    <property type="component" value="Unassembled WGS sequence"/>
</dbReference>
<evidence type="ECO:0000313" key="2">
    <source>
        <dbReference type="EMBL" id="EFP88445.1"/>
    </source>
</evidence>
<feature type="chain" id="PRO_5003172243" evidence="1">
    <location>
        <begin position="35"/>
        <end position="120"/>
    </location>
</feature>
<dbReference type="GeneID" id="10540747"/>
<accession>E3KVX0</accession>
<dbReference type="VEuPathDB" id="FungiDB:PGTG_14023"/>
<reference key="1">
    <citation type="submission" date="2007-01" db="EMBL/GenBank/DDBJ databases">
        <title>The Genome Sequence of Puccinia graminis f. sp. tritici Strain CRL 75-36-700-3.</title>
        <authorList>
            <consortium name="The Broad Institute Genome Sequencing Platform"/>
            <person name="Birren B."/>
            <person name="Lander E."/>
            <person name="Galagan J."/>
            <person name="Nusbaum C."/>
            <person name="Devon K."/>
            <person name="Cuomo C."/>
            <person name="Jaffe D."/>
            <person name="Butler J."/>
            <person name="Alvarez P."/>
            <person name="Gnerre S."/>
            <person name="Grabherr M."/>
            <person name="Mauceli E."/>
            <person name="Brockman W."/>
            <person name="Young S."/>
            <person name="LaButti K."/>
            <person name="Sykes S."/>
            <person name="DeCaprio D."/>
            <person name="Crawford M."/>
            <person name="Koehrsen M."/>
            <person name="Engels R."/>
            <person name="Montgomery P."/>
            <person name="Pearson M."/>
            <person name="Howarth C."/>
            <person name="Larson L."/>
            <person name="White J."/>
            <person name="Zeng Q."/>
            <person name="Kodira C."/>
            <person name="Yandava C."/>
            <person name="Alvarado L."/>
            <person name="O'Leary S."/>
            <person name="Szabo L."/>
            <person name="Dean R."/>
            <person name="Schein J."/>
        </authorList>
    </citation>
    <scope>NUCLEOTIDE SEQUENCE</scope>
    <source>
        <strain>CRL 75-36-700-3</strain>
    </source>
</reference>
<evidence type="ECO:0000313" key="3">
    <source>
        <dbReference type="Proteomes" id="UP000008783"/>
    </source>
</evidence>
<dbReference type="InParanoid" id="E3KVX0"/>
<reference evidence="3" key="2">
    <citation type="journal article" date="2011" name="Proc. Natl. Acad. Sci. U.S.A.">
        <title>Obligate biotrophy features unraveled by the genomic analysis of rust fungi.</title>
        <authorList>
            <person name="Duplessis S."/>
            <person name="Cuomo C.A."/>
            <person name="Lin Y.-C."/>
            <person name="Aerts A."/>
            <person name="Tisserant E."/>
            <person name="Veneault-Fourrey C."/>
            <person name="Joly D.L."/>
            <person name="Hacquard S."/>
            <person name="Amselem J."/>
            <person name="Cantarel B.L."/>
            <person name="Chiu R."/>
            <person name="Coutinho P.M."/>
            <person name="Feau N."/>
            <person name="Field M."/>
            <person name="Frey P."/>
            <person name="Gelhaye E."/>
            <person name="Goldberg J."/>
            <person name="Grabherr M.G."/>
            <person name="Kodira C.D."/>
            <person name="Kohler A."/>
            <person name="Kuees U."/>
            <person name="Lindquist E.A."/>
            <person name="Lucas S.M."/>
            <person name="Mago R."/>
            <person name="Mauceli E."/>
            <person name="Morin E."/>
            <person name="Murat C."/>
            <person name="Pangilinan J.L."/>
            <person name="Park R."/>
            <person name="Pearson M."/>
            <person name="Quesneville H."/>
            <person name="Rouhier N."/>
            <person name="Sakthikumar S."/>
            <person name="Salamov A.A."/>
            <person name="Schmutz J."/>
            <person name="Selles B."/>
            <person name="Shapiro H."/>
            <person name="Tanguay P."/>
            <person name="Tuskan G.A."/>
            <person name="Henrissat B."/>
            <person name="Van de Peer Y."/>
            <person name="Rouze P."/>
            <person name="Ellis J.G."/>
            <person name="Dodds P.N."/>
            <person name="Schein J.E."/>
            <person name="Zhong S."/>
            <person name="Hamelin R.C."/>
            <person name="Grigoriev I.V."/>
            <person name="Szabo L.J."/>
            <person name="Martin F."/>
        </authorList>
    </citation>
    <scope>NUCLEOTIDE SEQUENCE [LARGE SCALE GENOMIC DNA]</scope>
    <source>
        <strain evidence="3">CRL 75-36-700-3 / race SCCL</strain>
    </source>
</reference>
<organism evidence="2 3">
    <name type="scientific">Puccinia graminis f. sp. tritici (strain CRL 75-36-700-3 / race SCCL)</name>
    <name type="common">Black stem rust fungus</name>
    <dbReference type="NCBI Taxonomy" id="418459"/>
    <lineage>
        <taxon>Eukaryota</taxon>
        <taxon>Fungi</taxon>
        <taxon>Dikarya</taxon>
        <taxon>Basidiomycota</taxon>
        <taxon>Pucciniomycotina</taxon>
        <taxon>Pucciniomycetes</taxon>
        <taxon>Pucciniales</taxon>
        <taxon>Pucciniaceae</taxon>
        <taxon>Puccinia</taxon>
    </lineage>
</organism>
<protein>
    <submittedName>
        <fullName evidence="2">Uncharacterized protein</fullName>
    </submittedName>
</protein>
<sequence>MPLGILALLHSTMLPYSNLLSGVTCLMVLLVVRGPPPSSLSSSLNSYSSGCPTQSLPHFPCCPPLSLPCTPLATPPTLPSYCLALAASQTGIPPPLLPLGAPTPSEPLCSTHQPPVRSWM</sequence>